<sequence>MAVASSSDSKQKEKMKSPNKQETKSQNPGENVLSSSPSKRNKGPRVQLVGGRIYDSVNGKSCHQCRQKTMDFTAMCKNQRNDKPCPIMFCHKCLSNRYGENAEEVAALGDWDCPRCRGICNCSICMKKRGHQPTGILINRAKAIGYSSVSEMLLKGAENLNSQKVVENTVGPAKEITASKKEVGVSPRKRGKENSFEGKMDSNLHSESSSPNDVEKLKKCKGEGLKKLHDGNVDNNITTKITSQGPHVRKSKKMKQEGRENRNDDDRNVGVLSKESSPHGSEKQQKKMKWDRLNEKSNSANGKEISMENRLHDERKPKKSKSDGLGERNSGNKEDATLVKRTSPRKSKISKKVSHQDSKLNIGVDPQENKESEISGSKEDLVELYGNAKRKEVDSKTVDDINVVILHNADIHAEILLPQGTELTTVGGVDVRPEDVGNALQFLEFCATFGKILEVKEWQPGLVLQDLLHGRTGRRGKFSLTVQFHIQLLSLILEEEGQEYTTLSPTDGKNSWFHALKKCFSESKSIQKTQVLDSLNKVADYETLNSSEKLKLLNLLCDELLGTVTIRTWIDEQNLIFSEKAKEAKIKVLAAKDKEKSLKQKMKDDIAKAIIAKHGAPLSISEHEAIVAKIKSEAAHAHAKVLESQGMFSKKSQISDAVRIEPIFTASNGHVYWRLSCCSSKSDMLHQDIGRGEDPLTLDEKWFALDAEEKEAVEKHIFSLSGKRLRAHGAPEAFHY</sequence>
<proteinExistence type="predicted"/>
<evidence type="ECO:0000256" key="2">
    <source>
        <dbReference type="ARBA" id="ARBA00004496"/>
    </source>
</evidence>
<protein>
    <submittedName>
        <fullName evidence="12">Zinc-finger domain of monoamine-oxidase A repressor R1 protein</fullName>
    </submittedName>
</protein>
<evidence type="ECO:0000256" key="8">
    <source>
        <dbReference type="ARBA" id="ARBA00023163"/>
    </source>
</evidence>
<evidence type="ECO:0000256" key="6">
    <source>
        <dbReference type="ARBA" id="ARBA00022843"/>
    </source>
</evidence>
<name>A0ABD1SCT8_9LAMI</name>
<keyword evidence="7" id="KW-0805">Transcription regulation</keyword>
<feature type="compositionally biased region" description="Polar residues" evidence="10">
    <location>
        <begin position="24"/>
        <end position="38"/>
    </location>
</feature>
<dbReference type="PROSITE" id="PS50827">
    <property type="entry name" value="DDT"/>
    <property type="match status" value="1"/>
</dbReference>
<dbReference type="Pfam" id="PF10497">
    <property type="entry name" value="zf-4CXXC_R1"/>
    <property type="match status" value="1"/>
</dbReference>
<dbReference type="InterPro" id="IPR018501">
    <property type="entry name" value="DDT_dom"/>
</dbReference>
<reference evidence="13" key="1">
    <citation type="submission" date="2024-07" db="EMBL/GenBank/DDBJ databases">
        <title>Two chromosome-level genome assemblies of Korean endemic species Abeliophyllum distichum and Forsythia ovata (Oleaceae).</title>
        <authorList>
            <person name="Jang H."/>
        </authorList>
    </citation>
    <scope>NUCLEOTIDE SEQUENCE [LARGE SCALE GENOMIC DNA]</scope>
</reference>
<dbReference type="PANTHER" id="PTHR31169:SF8">
    <property type="entry name" value="ZINC-FINGER DOMAIN OF MONOAMINE-OXIDASE A REPRESSOR R1 PROTEIN"/>
    <property type="match status" value="1"/>
</dbReference>
<dbReference type="Proteomes" id="UP001604336">
    <property type="component" value="Unassembled WGS sequence"/>
</dbReference>
<keyword evidence="12" id="KW-0479">Metal-binding</keyword>
<comment type="subcellular location">
    <subcellularLocation>
        <location evidence="2">Cytoplasm</location>
    </subcellularLocation>
    <subcellularLocation>
        <location evidence="1">Nucleus</location>
    </subcellularLocation>
</comment>
<feature type="region of interest" description="Disordered" evidence="10">
    <location>
        <begin position="177"/>
        <end position="375"/>
    </location>
</feature>
<keyword evidence="12" id="KW-0862">Zinc</keyword>
<dbReference type="InterPro" id="IPR040221">
    <property type="entry name" value="CDCA7/CDA7L"/>
</dbReference>
<evidence type="ECO:0000256" key="7">
    <source>
        <dbReference type="ARBA" id="ARBA00023015"/>
    </source>
</evidence>
<feature type="region of interest" description="Disordered" evidence="10">
    <location>
        <begin position="1"/>
        <end position="47"/>
    </location>
</feature>
<feature type="compositionally biased region" description="Basic and acidic residues" evidence="10">
    <location>
        <begin position="213"/>
        <end position="232"/>
    </location>
</feature>
<dbReference type="SMART" id="SM00571">
    <property type="entry name" value="DDT"/>
    <property type="match status" value="1"/>
</dbReference>
<comment type="caution">
    <text evidence="12">The sequence shown here is derived from an EMBL/GenBank/DDBJ whole genome shotgun (WGS) entry which is preliminary data.</text>
</comment>
<feature type="compositionally biased region" description="Basic and acidic residues" evidence="10">
    <location>
        <begin position="254"/>
        <end position="268"/>
    </location>
</feature>
<keyword evidence="5" id="KW-0597">Phosphoprotein</keyword>
<feature type="compositionally biased region" description="Basic and acidic residues" evidence="10">
    <location>
        <begin position="192"/>
        <end position="204"/>
    </location>
</feature>
<dbReference type="GO" id="GO:0005737">
    <property type="term" value="C:cytoplasm"/>
    <property type="evidence" value="ECO:0007669"/>
    <property type="project" value="UniProtKB-SubCell"/>
</dbReference>
<dbReference type="InterPro" id="IPR018866">
    <property type="entry name" value="Znf-4CXXC_R1"/>
</dbReference>
<dbReference type="EMBL" id="JBFOLK010000007">
    <property type="protein sequence ID" value="KAL2498420.1"/>
    <property type="molecule type" value="Genomic_DNA"/>
</dbReference>
<dbReference type="AlphaFoldDB" id="A0ABD1SCT8"/>
<dbReference type="GO" id="GO:0008270">
    <property type="term" value="F:zinc ion binding"/>
    <property type="evidence" value="ECO:0007669"/>
    <property type="project" value="UniProtKB-KW"/>
</dbReference>
<evidence type="ECO:0000256" key="4">
    <source>
        <dbReference type="ARBA" id="ARBA00022499"/>
    </source>
</evidence>
<accession>A0ABD1SCT8</accession>
<evidence type="ECO:0000313" key="13">
    <source>
        <dbReference type="Proteomes" id="UP001604336"/>
    </source>
</evidence>
<evidence type="ECO:0000259" key="11">
    <source>
        <dbReference type="PROSITE" id="PS50827"/>
    </source>
</evidence>
<feature type="compositionally biased region" description="Basic and acidic residues" evidence="10">
    <location>
        <begin position="276"/>
        <end position="295"/>
    </location>
</feature>
<keyword evidence="12" id="KW-0863">Zinc-finger</keyword>
<keyword evidence="13" id="KW-1185">Reference proteome</keyword>
<keyword evidence="9" id="KW-0539">Nucleus</keyword>
<keyword evidence="3" id="KW-0963">Cytoplasm</keyword>
<feature type="compositionally biased region" description="Basic residues" evidence="10">
    <location>
        <begin position="342"/>
        <end position="353"/>
    </location>
</feature>
<evidence type="ECO:0000256" key="1">
    <source>
        <dbReference type="ARBA" id="ARBA00004123"/>
    </source>
</evidence>
<evidence type="ECO:0000313" key="12">
    <source>
        <dbReference type="EMBL" id="KAL2498420.1"/>
    </source>
</evidence>
<evidence type="ECO:0000256" key="3">
    <source>
        <dbReference type="ARBA" id="ARBA00022490"/>
    </source>
</evidence>
<dbReference type="GO" id="GO:0005634">
    <property type="term" value="C:nucleus"/>
    <property type="evidence" value="ECO:0007669"/>
    <property type="project" value="UniProtKB-SubCell"/>
</dbReference>
<evidence type="ECO:0000256" key="5">
    <source>
        <dbReference type="ARBA" id="ARBA00022553"/>
    </source>
</evidence>
<feature type="compositionally biased region" description="Basic and acidic residues" evidence="10">
    <location>
        <begin position="305"/>
        <end position="338"/>
    </location>
</feature>
<keyword evidence="8" id="KW-0804">Transcription</keyword>
<evidence type="ECO:0000256" key="10">
    <source>
        <dbReference type="SAM" id="MobiDB-lite"/>
    </source>
</evidence>
<feature type="domain" description="DDT" evidence="11">
    <location>
        <begin position="433"/>
        <end position="498"/>
    </location>
</feature>
<gene>
    <name evidence="12" type="ORF">Adt_23970</name>
</gene>
<feature type="compositionally biased region" description="Basic and acidic residues" evidence="10">
    <location>
        <begin position="9"/>
        <end position="23"/>
    </location>
</feature>
<organism evidence="12 13">
    <name type="scientific">Abeliophyllum distichum</name>
    <dbReference type="NCBI Taxonomy" id="126358"/>
    <lineage>
        <taxon>Eukaryota</taxon>
        <taxon>Viridiplantae</taxon>
        <taxon>Streptophyta</taxon>
        <taxon>Embryophyta</taxon>
        <taxon>Tracheophyta</taxon>
        <taxon>Spermatophyta</taxon>
        <taxon>Magnoliopsida</taxon>
        <taxon>eudicotyledons</taxon>
        <taxon>Gunneridae</taxon>
        <taxon>Pentapetalae</taxon>
        <taxon>asterids</taxon>
        <taxon>lamiids</taxon>
        <taxon>Lamiales</taxon>
        <taxon>Oleaceae</taxon>
        <taxon>Forsythieae</taxon>
        <taxon>Abeliophyllum</taxon>
    </lineage>
</organism>
<evidence type="ECO:0000256" key="9">
    <source>
        <dbReference type="ARBA" id="ARBA00023242"/>
    </source>
</evidence>
<dbReference type="PANTHER" id="PTHR31169">
    <property type="entry name" value="OS05G0300700 PROTEIN"/>
    <property type="match status" value="1"/>
</dbReference>
<keyword evidence="6" id="KW-0832">Ubl conjugation</keyword>
<keyword evidence="4" id="KW-1017">Isopeptide bond</keyword>
<feature type="compositionally biased region" description="Polar residues" evidence="10">
    <location>
        <begin position="233"/>
        <end position="245"/>
    </location>
</feature>